<dbReference type="InterPro" id="IPR012349">
    <property type="entry name" value="Split_barrel_FMN-bd"/>
</dbReference>
<dbReference type="Proteomes" id="UP000001068">
    <property type="component" value="Chromosome"/>
</dbReference>
<dbReference type="PANTHER" id="PTHR43567">
    <property type="entry name" value="FLAVOREDOXIN-RELATED-RELATED"/>
    <property type="match status" value="1"/>
</dbReference>
<evidence type="ECO:0000256" key="3">
    <source>
        <dbReference type="ARBA" id="ARBA00038054"/>
    </source>
</evidence>
<dbReference type="SUPFAM" id="SSF50475">
    <property type="entry name" value="FMN-binding split barrel"/>
    <property type="match status" value="1"/>
</dbReference>
<dbReference type="Gene3D" id="2.30.110.10">
    <property type="entry name" value="Electron Transport, Fmn-binding Protein, Chain A"/>
    <property type="match status" value="1"/>
</dbReference>
<dbReference type="EMBL" id="CP002363">
    <property type="protein sequence ID" value="ADV65361.1"/>
    <property type="molecule type" value="Genomic_DNA"/>
</dbReference>
<evidence type="ECO:0000259" key="4">
    <source>
        <dbReference type="SMART" id="SM00903"/>
    </source>
</evidence>
<dbReference type="HOGENOM" id="CLU_059021_5_3_2"/>
<dbReference type="KEGG" id="dmu:Desmu_1059"/>
<dbReference type="SMART" id="SM00903">
    <property type="entry name" value="Flavin_Reduct"/>
    <property type="match status" value="1"/>
</dbReference>
<name>E8RA35_DESM0</name>
<evidence type="ECO:0000256" key="2">
    <source>
        <dbReference type="ARBA" id="ARBA00022630"/>
    </source>
</evidence>
<organism evidence="5 6">
    <name type="scientific">Desulfurococcus mucosus (strain ATCC 35584 / DSM 2162 / JCM 9187 / O7/1)</name>
    <dbReference type="NCBI Taxonomy" id="765177"/>
    <lineage>
        <taxon>Archaea</taxon>
        <taxon>Thermoproteota</taxon>
        <taxon>Thermoprotei</taxon>
        <taxon>Desulfurococcales</taxon>
        <taxon>Desulfurococcaceae</taxon>
        <taxon>Desulfurococcus</taxon>
    </lineage>
</organism>
<dbReference type="InterPro" id="IPR002563">
    <property type="entry name" value="Flavin_Rdtase-like_dom"/>
</dbReference>
<comment type="cofactor">
    <cofactor evidence="1">
        <name>FMN</name>
        <dbReference type="ChEBI" id="CHEBI:58210"/>
    </cofactor>
</comment>
<dbReference type="InterPro" id="IPR052174">
    <property type="entry name" value="Flavoredoxin"/>
</dbReference>
<reference evidence="5 6" key="2">
    <citation type="journal article" date="2011" name="Stand. Genomic Sci.">
        <title>Complete genome sequence of Desulfurococcus mucosus type strain (O7/1).</title>
        <authorList>
            <person name="Wirth R."/>
            <person name="Chertkov O."/>
            <person name="Held B."/>
            <person name="Lapidus A."/>
            <person name="Nolan M."/>
            <person name="Lucas S."/>
            <person name="Hammon N."/>
            <person name="Deshpande S."/>
            <person name="Cheng J.F."/>
            <person name="Tapia R."/>
            <person name="Han C."/>
            <person name="Goodwin L."/>
            <person name="Pitluck S."/>
            <person name="Liolios K."/>
            <person name="Ioanna P."/>
            <person name="Ivanova N."/>
            <person name="Mavromatis K."/>
            <person name="Mikhailova N."/>
            <person name="Pati A."/>
            <person name="Chen A."/>
            <person name="Palaniappan K."/>
            <person name="Land M."/>
            <person name="Hauser L."/>
            <person name="Chang Y.J."/>
            <person name="Jeffries C.D."/>
            <person name="Bilek Y."/>
            <person name="Hader T."/>
            <person name="Rohde M."/>
            <person name="Spring S."/>
            <person name="Sikorski J."/>
            <person name="Goker M."/>
            <person name="Woyke T."/>
            <person name="Bristow J."/>
            <person name="Eisen J.A."/>
            <person name="Markowitz V."/>
            <person name="Hugenholtz P."/>
            <person name="Kyrpides N.C."/>
            <person name="Klenk H.P."/>
        </authorList>
    </citation>
    <scope>NUCLEOTIDE SEQUENCE [LARGE SCALE GENOMIC DNA]</scope>
    <source>
        <strain evidence="6">ATCC 35584 / DSM 2162 / JCM 9187 / O7/1</strain>
    </source>
</reference>
<proteinExistence type="inferred from homology"/>
<reference evidence="6" key="1">
    <citation type="submission" date="2010-11" db="EMBL/GenBank/DDBJ databases">
        <title>The complete genome of Desulfurococcus mucosus DSM 2162.</title>
        <authorList>
            <consortium name="US DOE Joint Genome Institute (JGI-PGF)"/>
            <person name="Lucas S."/>
            <person name="Copeland A."/>
            <person name="Lapidus A."/>
            <person name="Bruce D."/>
            <person name="Goodwin L."/>
            <person name="Pitluck S."/>
            <person name="Kyrpides N."/>
            <person name="Mavromatis K."/>
            <person name="Pagani I."/>
            <person name="Ivanova N."/>
            <person name="Ovchinnikova G."/>
            <person name="Chertkov O."/>
            <person name="Held B."/>
            <person name="Brettin T."/>
            <person name="Detter J.C."/>
            <person name="Tapia R."/>
            <person name="Han C."/>
            <person name="Land M."/>
            <person name="Hauser L."/>
            <person name="Markowitz V."/>
            <person name="Cheng J.-F."/>
            <person name="Hugenholtz P."/>
            <person name="Woyke T."/>
            <person name="Wu D."/>
            <person name="Wirth R."/>
            <person name="Bilek Y."/>
            <person name="Hader T."/>
            <person name="Klenk H.-P."/>
            <person name="Eisen J.A."/>
        </authorList>
    </citation>
    <scope>NUCLEOTIDE SEQUENCE [LARGE SCALE GENOMIC DNA]</scope>
    <source>
        <strain evidence="6">ATCC 35584 / DSM 2162 / JCM 9187 / O7/1</strain>
    </source>
</reference>
<keyword evidence="6" id="KW-1185">Reference proteome</keyword>
<gene>
    <name evidence="5" type="ordered locus">Desmu_1059</name>
</gene>
<sequence length="183" mass="19987" precursor="true">MYVEVDPGDYHVLHPRPVYLVVSRSRGGRLNVMSASWVSPISDEPFLIAVSIWRGSLTHEYVSETGEFTVNVLGEEHLETAFKAGSVSGREVDKWGLLGLKPYPSRHVSVPGVEGALGILECVVENRVPVGESTLFIAGVKAVRVNRDLYGRYGWNLGKARILMHAGGRAFTVSGRLLLAGRS</sequence>
<dbReference type="Pfam" id="PF01613">
    <property type="entry name" value="Flavin_Reduct"/>
    <property type="match status" value="1"/>
</dbReference>
<dbReference type="RefSeq" id="WP_013562583.1">
    <property type="nucleotide sequence ID" value="NC_014961.1"/>
</dbReference>
<dbReference type="GO" id="GO:0010181">
    <property type="term" value="F:FMN binding"/>
    <property type="evidence" value="ECO:0007669"/>
    <property type="project" value="InterPro"/>
</dbReference>
<dbReference type="PANTHER" id="PTHR43567:SF1">
    <property type="entry name" value="FLAVOREDOXIN"/>
    <property type="match status" value="1"/>
</dbReference>
<dbReference type="STRING" id="765177.Desmu_1059"/>
<dbReference type="AlphaFoldDB" id="E8RA35"/>
<comment type="similarity">
    <text evidence="3">Belongs to the flavoredoxin family.</text>
</comment>
<evidence type="ECO:0000256" key="1">
    <source>
        <dbReference type="ARBA" id="ARBA00001917"/>
    </source>
</evidence>
<dbReference type="GeneID" id="10153766"/>
<dbReference type="OrthoDB" id="8522at2157"/>
<dbReference type="eggNOG" id="arCOG02017">
    <property type="taxonomic scope" value="Archaea"/>
</dbReference>
<keyword evidence="2" id="KW-0285">Flavoprotein</keyword>
<feature type="domain" description="Flavin reductase like" evidence="4">
    <location>
        <begin position="12"/>
        <end position="155"/>
    </location>
</feature>
<evidence type="ECO:0000313" key="5">
    <source>
        <dbReference type="EMBL" id="ADV65361.1"/>
    </source>
</evidence>
<evidence type="ECO:0000313" key="6">
    <source>
        <dbReference type="Proteomes" id="UP000001068"/>
    </source>
</evidence>
<protein>
    <submittedName>
        <fullName evidence="5">Flavin reductase domain protein FMN-binding protein</fullName>
    </submittedName>
</protein>
<accession>E8RA35</accession>